<reference evidence="7 8" key="1">
    <citation type="submission" date="2023-07" db="EMBL/GenBank/DDBJ databases">
        <title>Genomic Encyclopedia of Type Strains, Phase IV (KMG-IV): sequencing the most valuable type-strain genomes for metagenomic binning, comparative biology and taxonomic classification.</title>
        <authorList>
            <person name="Goeker M."/>
        </authorList>
    </citation>
    <scope>NUCLEOTIDE SEQUENCE [LARGE SCALE GENOMIC DNA]</scope>
    <source>
        <strain evidence="7 8">DSM 27594</strain>
    </source>
</reference>
<comment type="subcellular location">
    <subcellularLocation>
        <location evidence="1">Cell envelope</location>
    </subcellularLocation>
</comment>
<dbReference type="Pfam" id="PF00364">
    <property type="entry name" value="Biotin_lipoyl"/>
    <property type="match status" value="1"/>
</dbReference>
<dbReference type="SUPFAM" id="SSF51230">
    <property type="entry name" value="Single hybrid motif"/>
    <property type="match status" value="1"/>
</dbReference>
<feature type="region of interest" description="Disordered" evidence="3">
    <location>
        <begin position="243"/>
        <end position="269"/>
    </location>
</feature>
<evidence type="ECO:0000259" key="6">
    <source>
        <dbReference type="Pfam" id="PF25990"/>
    </source>
</evidence>
<dbReference type="InterPro" id="IPR050465">
    <property type="entry name" value="UPF0194_transport"/>
</dbReference>
<dbReference type="InterPro" id="IPR000089">
    <property type="entry name" value="Biotin_lipoyl"/>
</dbReference>
<evidence type="ECO:0000313" key="7">
    <source>
        <dbReference type="EMBL" id="MDQ0199735.1"/>
    </source>
</evidence>
<feature type="transmembrane region" description="Helical" evidence="4">
    <location>
        <begin position="5"/>
        <end position="22"/>
    </location>
</feature>
<evidence type="ECO:0000259" key="5">
    <source>
        <dbReference type="Pfam" id="PF00364"/>
    </source>
</evidence>
<dbReference type="InterPro" id="IPR011053">
    <property type="entry name" value="Single_hybrid_motif"/>
</dbReference>
<evidence type="ECO:0000256" key="2">
    <source>
        <dbReference type="ARBA" id="ARBA00023054"/>
    </source>
</evidence>
<keyword evidence="4" id="KW-0812">Transmembrane</keyword>
<dbReference type="PANTHER" id="PTHR32347">
    <property type="entry name" value="EFFLUX SYSTEM COMPONENT YKNX-RELATED"/>
    <property type="match status" value="1"/>
</dbReference>
<keyword evidence="2" id="KW-0175">Coiled coil</keyword>
<accession>A0ABT9XVY8</accession>
<evidence type="ECO:0000256" key="4">
    <source>
        <dbReference type="SAM" id="Phobius"/>
    </source>
</evidence>
<dbReference type="Gene3D" id="2.40.420.20">
    <property type="match status" value="1"/>
</dbReference>
<gene>
    <name evidence="7" type="ORF">J2S10_002917</name>
</gene>
<feature type="domain" description="Lipoyl-binding" evidence="5">
    <location>
        <begin position="67"/>
        <end position="128"/>
    </location>
</feature>
<dbReference type="InterPro" id="IPR058636">
    <property type="entry name" value="Beta-barrel_YknX"/>
</dbReference>
<dbReference type="Proteomes" id="UP001224122">
    <property type="component" value="Unassembled WGS sequence"/>
</dbReference>
<dbReference type="Gene3D" id="2.40.30.170">
    <property type="match status" value="1"/>
</dbReference>
<protein>
    <submittedName>
        <fullName evidence="7">HlyD family secretion protein</fullName>
    </submittedName>
</protein>
<evidence type="ECO:0000256" key="1">
    <source>
        <dbReference type="ARBA" id="ARBA00004196"/>
    </source>
</evidence>
<organism evidence="7 8">
    <name type="scientific">Neobacillus ginsengisoli</name>
    <dbReference type="NCBI Taxonomy" id="904295"/>
    <lineage>
        <taxon>Bacteria</taxon>
        <taxon>Bacillati</taxon>
        <taxon>Bacillota</taxon>
        <taxon>Bacilli</taxon>
        <taxon>Bacillales</taxon>
        <taxon>Bacillaceae</taxon>
        <taxon>Neobacillus</taxon>
    </lineage>
</organism>
<feature type="region of interest" description="Disordered" evidence="3">
    <location>
        <begin position="331"/>
        <end position="351"/>
    </location>
</feature>
<dbReference type="Pfam" id="PF25990">
    <property type="entry name" value="Beta-barrel_YknX"/>
    <property type="match status" value="1"/>
</dbReference>
<dbReference type="Gene3D" id="2.40.50.100">
    <property type="match status" value="1"/>
</dbReference>
<sequence length="351" mass="36791">MKKWIITIIIVIVVGFVGYQWYGSKTSAAQQGTATQMRTAIVQKGKFEVKVSGSGTVQPVTTEDIKSTINNNSISEVLVSAGETVKKGESIITFTDGSDPITAPADGVITTIAVQAGERVSIGQAVAHLTNYTDLQTVAQVDELDIPKISIGQTVTVKVNALPDQTFTGAVTAIANEGTSTNGVSTFDVTIHINQPTGLKVGMSTESSILTASKDNALFVPVDAVHTMNGQKFVMVTSADQTNQNNQGYQNNQNNQGNQGNQNKQGNQWGANSRKFVKTGLANEDYVEITEGLTEGETVRLPNLVIGNSSTNSKMMQGGFGGFGGMGGGMGRQFRNGNGGGNKSSSGKGGN</sequence>
<name>A0ABT9XVY8_9BACI</name>
<keyword evidence="8" id="KW-1185">Reference proteome</keyword>
<comment type="caution">
    <text evidence="7">The sequence shown here is derived from an EMBL/GenBank/DDBJ whole genome shotgun (WGS) entry which is preliminary data.</text>
</comment>
<proteinExistence type="predicted"/>
<dbReference type="RefSeq" id="WP_307408937.1">
    <property type="nucleotide sequence ID" value="NZ_JAUSTW010000004.1"/>
</dbReference>
<keyword evidence="4" id="KW-0472">Membrane</keyword>
<evidence type="ECO:0000256" key="3">
    <source>
        <dbReference type="SAM" id="MobiDB-lite"/>
    </source>
</evidence>
<dbReference type="EMBL" id="JAUSTW010000004">
    <property type="protein sequence ID" value="MDQ0199735.1"/>
    <property type="molecule type" value="Genomic_DNA"/>
</dbReference>
<keyword evidence="4" id="KW-1133">Transmembrane helix</keyword>
<evidence type="ECO:0000313" key="8">
    <source>
        <dbReference type="Proteomes" id="UP001224122"/>
    </source>
</evidence>
<feature type="domain" description="YknX-like beta-barrel" evidence="6">
    <location>
        <begin position="138"/>
        <end position="204"/>
    </location>
</feature>